<evidence type="ECO:0000256" key="7">
    <source>
        <dbReference type="RuleBase" id="RU000481"/>
    </source>
</evidence>
<evidence type="ECO:0000259" key="8">
    <source>
        <dbReference type="Pfam" id="PF00155"/>
    </source>
</evidence>
<dbReference type="Gene3D" id="3.90.1150.10">
    <property type="entry name" value="Aspartate Aminotransferase, domain 1"/>
    <property type="match status" value="1"/>
</dbReference>
<keyword evidence="5 7" id="KW-0808">Transferase</keyword>
<dbReference type="RefSeq" id="WP_008082553.1">
    <property type="nucleotide sequence ID" value="NC_013926.1"/>
</dbReference>
<dbReference type="NCBIfam" id="TIGR03801">
    <property type="entry name" value="asp_4_decarbox"/>
    <property type="match status" value="1"/>
</dbReference>
<dbReference type="NCBIfam" id="NF006755">
    <property type="entry name" value="PRK09275.1"/>
    <property type="match status" value="1"/>
</dbReference>
<dbReference type="InterPro" id="IPR022518">
    <property type="entry name" value="Aspartate_4-decarboxylase"/>
</dbReference>
<comment type="subunit">
    <text evidence="3">Homodimer.</text>
</comment>
<dbReference type="SUPFAM" id="SSF53383">
    <property type="entry name" value="PLP-dependent transferases"/>
    <property type="match status" value="1"/>
</dbReference>
<dbReference type="InterPro" id="IPR004838">
    <property type="entry name" value="NHTrfase_class1_PyrdxlP-BS"/>
</dbReference>
<protein>
    <recommendedName>
        <fullName evidence="7">Aminotransferase</fullName>
        <ecNumber evidence="7">2.6.1.-</ecNumber>
    </recommendedName>
</protein>
<dbReference type="GO" id="GO:0030170">
    <property type="term" value="F:pyridoxal phosphate binding"/>
    <property type="evidence" value="ECO:0007669"/>
    <property type="project" value="InterPro"/>
</dbReference>
<dbReference type="InterPro" id="IPR050596">
    <property type="entry name" value="AspAT/PAT-like"/>
</dbReference>
<dbReference type="KEGG" id="abi:Aboo_0621"/>
<dbReference type="PROSITE" id="PS00105">
    <property type="entry name" value="AA_TRANSFER_CLASS_1"/>
    <property type="match status" value="1"/>
</dbReference>
<dbReference type="AlphaFoldDB" id="B5I9T7"/>
<name>B5I9T7_ACIB4</name>
<evidence type="ECO:0000256" key="1">
    <source>
        <dbReference type="ARBA" id="ARBA00001933"/>
    </source>
</evidence>
<dbReference type="HOGENOM" id="CLU_038911_0_0_2"/>
<dbReference type="OrthoDB" id="372018at2157"/>
<evidence type="ECO:0000256" key="4">
    <source>
        <dbReference type="ARBA" id="ARBA00022576"/>
    </source>
</evidence>
<dbReference type="InterPro" id="IPR004839">
    <property type="entry name" value="Aminotransferase_I/II_large"/>
</dbReference>
<organism evidence="9 10">
    <name type="scientific">Aciduliprofundum boonei (strain DSM 19572 / T469)</name>
    <dbReference type="NCBI Taxonomy" id="439481"/>
    <lineage>
        <taxon>Archaea</taxon>
        <taxon>Methanobacteriati</taxon>
        <taxon>Thermoplasmatota</taxon>
        <taxon>DHVE2 group</taxon>
        <taxon>Candidatus Aciduliprofundum</taxon>
    </lineage>
</organism>
<evidence type="ECO:0000256" key="2">
    <source>
        <dbReference type="ARBA" id="ARBA00007441"/>
    </source>
</evidence>
<sequence length="530" mass="60872">MNLKDINFEELSPFEFKDILIKLASRKSEKMMLNAGRGNPNFVSLIPRYGFLQLGRFALSEAERHYGYMDDLIGGHSDRDGIEARFEIFVRSNWDAKGVKFLNAAVSYVKDHLGFSAGDFLHEMVQGYLGCEYPSPVRMLKMGEKIVVRYLLREMGAGHDLLGETQLFAVEGGTAAMAYLFESLKANYILEEGDKIALAVPIFTPYIEIPRLDTYRLVEIEIVADPEQGYQIPDEELEKLLDPDIKAFFLVNPGNPTSVKLNDSTLKKIKEIIKKRKNLVIITDDVYATFADDFKSIYAVCPHNTILVYSFSKYFGATGWRLGVIALHERNVVDRLIRKLPEDLQKELEERYSSVTVNPRKLKFIDRLVADSRNVALRHTAGLSTPQQVQMVLFALYALMDEQNRYKEAVKRIMRRRYKALYRGLGIEQPIDPNNVYYYTLIDTEALAEQIYGREFADWFLKTLPYSEFVVRLAEEAHVVLLPGKGFDVKHPSARVSLANLREVDYLKIGQTIRKLLDSYYKEFVKSKKK</sequence>
<dbReference type="Gene3D" id="3.40.640.10">
    <property type="entry name" value="Type I PLP-dependent aspartate aminotransferase-like (Major domain)"/>
    <property type="match status" value="1"/>
</dbReference>
<evidence type="ECO:0000313" key="9">
    <source>
        <dbReference type="EMBL" id="ADD08432.1"/>
    </source>
</evidence>
<dbReference type="GeneID" id="8827566"/>
<dbReference type="GO" id="GO:0006520">
    <property type="term" value="P:amino acid metabolic process"/>
    <property type="evidence" value="ECO:0007669"/>
    <property type="project" value="InterPro"/>
</dbReference>
<reference evidence="9" key="1">
    <citation type="submission" date="2010-02" db="EMBL/GenBank/DDBJ databases">
        <title>Complete sequence of Aciduliprofundum boonei T469.</title>
        <authorList>
            <consortium name="US DOE Joint Genome Institute"/>
            <person name="Lucas S."/>
            <person name="Copeland A."/>
            <person name="Lapidus A."/>
            <person name="Cheng J.-F."/>
            <person name="Bruce D."/>
            <person name="Goodwin L."/>
            <person name="Pitluck S."/>
            <person name="Saunders E."/>
            <person name="Detter J.C."/>
            <person name="Han C."/>
            <person name="Tapia R."/>
            <person name="Land M."/>
            <person name="Hauser L."/>
            <person name="Kyrpides N."/>
            <person name="Mikhailova N."/>
            <person name="Flores G."/>
            <person name="Reysenbach A.-L."/>
            <person name="Woyke T."/>
        </authorList>
    </citation>
    <scope>NUCLEOTIDE SEQUENCE</scope>
    <source>
        <strain evidence="9">T469</strain>
    </source>
</reference>
<dbReference type="CDD" id="cd00609">
    <property type="entry name" value="AAT_like"/>
    <property type="match status" value="1"/>
</dbReference>
<evidence type="ECO:0000256" key="3">
    <source>
        <dbReference type="ARBA" id="ARBA00011738"/>
    </source>
</evidence>
<keyword evidence="4 7" id="KW-0032">Aminotransferase</keyword>
<evidence type="ECO:0000313" key="10">
    <source>
        <dbReference type="Proteomes" id="UP000001400"/>
    </source>
</evidence>
<dbReference type="PANTHER" id="PTHR46383:SF1">
    <property type="entry name" value="ASPARTATE AMINOTRANSFERASE"/>
    <property type="match status" value="1"/>
</dbReference>
<proteinExistence type="inferred from homology"/>
<gene>
    <name evidence="9" type="ordered locus">Aboo_0621</name>
</gene>
<comment type="similarity">
    <text evidence="2 7">Belongs to the class-I pyridoxal-phosphate-dependent aminotransferase family.</text>
</comment>
<dbReference type="InterPro" id="IPR015421">
    <property type="entry name" value="PyrdxlP-dep_Trfase_major"/>
</dbReference>
<dbReference type="eggNOG" id="arCOG01130">
    <property type="taxonomic scope" value="Archaea"/>
</dbReference>
<evidence type="ECO:0000256" key="5">
    <source>
        <dbReference type="ARBA" id="ARBA00022679"/>
    </source>
</evidence>
<keyword evidence="10" id="KW-1185">Reference proteome</keyword>
<dbReference type="EC" id="2.6.1.-" evidence="7"/>
<dbReference type="EMBL" id="CP001941">
    <property type="protein sequence ID" value="ADD08432.1"/>
    <property type="molecule type" value="Genomic_DNA"/>
</dbReference>
<dbReference type="STRING" id="439481.Aboo_0621"/>
<feature type="domain" description="Aminotransferase class I/classII large" evidence="8">
    <location>
        <begin position="172"/>
        <end position="503"/>
    </location>
</feature>
<evidence type="ECO:0000256" key="6">
    <source>
        <dbReference type="ARBA" id="ARBA00022898"/>
    </source>
</evidence>
<dbReference type="Gene3D" id="1.10.20.110">
    <property type="match status" value="1"/>
</dbReference>
<dbReference type="PANTHER" id="PTHR46383">
    <property type="entry name" value="ASPARTATE AMINOTRANSFERASE"/>
    <property type="match status" value="1"/>
</dbReference>
<accession>B5I9T7</accession>
<dbReference type="InterPro" id="IPR015422">
    <property type="entry name" value="PyrdxlP-dep_Trfase_small"/>
</dbReference>
<comment type="cofactor">
    <cofactor evidence="1 7">
        <name>pyridoxal 5'-phosphate</name>
        <dbReference type="ChEBI" id="CHEBI:597326"/>
    </cofactor>
</comment>
<dbReference type="Proteomes" id="UP000001400">
    <property type="component" value="Chromosome"/>
</dbReference>
<dbReference type="GO" id="GO:0008483">
    <property type="term" value="F:transaminase activity"/>
    <property type="evidence" value="ECO:0007669"/>
    <property type="project" value="UniProtKB-KW"/>
</dbReference>
<dbReference type="InterPro" id="IPR015424">
    <property type="entry name" value="PyrdxlP-dep_Trfase"/>
</dbReference>
<keyword evidence="6" id="KW-0663">Pyridoxal phosphate</keyword>
<dbReference type="Pfam" id="PF00155">
    <property type="entry name" value="Aminotran_1_2"/>
    <property type="match status" value="1"/>
</dbReference>